<organism evidence="1 2">
    <name type="scientific">Candidatus Collierbacteria bacterium GW2011_GWB2_45_17</name>
    <dbReference type="NCBI Taxonomy" id="1618388"/>
    <lineage>
        <taxon>Bacteria</taxon>
        <taxon>Candidatus Collieribacteriota</taxon>
    </lineage>
</organism>
<dbReference type="EMBL" id="LCKO01000009">
    <property type="protein sequence ID" value="KKT99573.1"/>
    <property type="molecule type" value="Genomic_DNA"/>
</dbReference>
<name>A0A837IE39_9BACT</name>
<gene>
    <name evidence="1" type="ORF">UX01_C0009G0003</name>
</gene>
<accession>A0A837IE39</accession>
<sequence length="287" mass="32771">MTHLNFRSTVKLERITVDKKDQHAVLVTAPHPVTSTAWYVLNDMDELGVFGRDRWNETQLVFWPNPGYYIDDVKSLVVPAVYVGIVYENVEDFWKIGLKNHELRYTEYVSFVGAIDRDMVRMVISSWILSKAKTVLDNAYRDQISDNGLNRNFIKSQLVKAEAAANRLRFLNPQQTSLTKSEIRTRLNKVEILIKVLDNADDVLTGLADRAEAIQKNAYAAKKALKLLLEDGKSLATDELYTKWKSLMNSFTRDGAKLKTIAADFKGYYRPDTLEDIEKLCPPACTK</sequence>
<comment type="caution">
    <text evidence="1">The sequence shown here is derived from an EMBL/GenBank/DDBJ whole genome shotgun (WGS) entry which is preliminary data.</text>
</comment>
<protein>
    <submittedName>
        <fullName evidence="1">Uncharacterized protein</fullName>
    </submittedName>
</protein>
<dbReference type="AlphaFoldDB" id="A0A837IE39"/>
<dbReference type="Proteomes" id="UP000034078">
    <property type="component" value="Unassembled WGS sequence"/>
</dbReference>
<evidence type="ECO:0000313" key="2">
    <source>
        <dbReference type="Proteomes" id="UP000034078"/>
    </source>
</evidence>
<reference evidence="1 2" key="1">
    <citation type="journal article" date="2015" name="Nature">
        <title>rRNA introns, odd ribosomes, and small enigmatic genomes across a large radiation of phyla.</title>
        <authorList>
            <person name="Brown C.T."/>
            <person name="Hug L.A."/>
            <person name="Thomas B.C."/>
            <person name="Sharon I."/>
            <person name="Castelle C.J."/>
            <person name="Singh A."/>
            <person name="Wilkins M.J."/>
            <person name="Williams K.H."/>
            <person name="Banfield J.F."/>
        </authorList>
    </citation>
    <scope>NUCLEOTIDE SEQUENCE [LARGE SCALE GENOMIC DNA]</scope>
</reference>
<proteinExistence type="predicted"/>
<evidence type="ECO:0000313" key="1">
    <source>
        <dbReference type="EMBL" id="KKT99573.1"/>
    </source>
</evidence>